<dbReference type="AlphaFoldDB" id="A0AAE3D0L2"/>
<dbReference type="GO" id="GO:0003700">
    <property type="term" value="F:DNA-binding transcription factor activity"/>
    <property type="evidence" value="ECO:0007669"/>
    <property type="project" value="InterPro"/>
</dbReference>
<dbReference type="Pfam" id="PF12625">
    <property type="entry name" value="Arabinose_bd"/>
    <property type="match status" value="1"/>
</dbReference>
<evidence type="ECO:0000256" key="2">
    <source>
        <dbReference type="ARBA" id="ARBA00023125"/>
    </source>
</evidence>
<dbReference type="Pfam" id="PF12833">
    <property type="entry name" value="HTH_18"/>
    <property type="match status" value="1"/>
</dbReference>
<dbReference type="SUPFAM" id="SSF46689">
    <property type="entry name" value="Homeodomain-like"/>
    <property type="match status" value="1"/>
</dbReference>
<dbReference type="RefSeq" id="WP_220227522.1">
    <property type="nucleotide sequence ID" value="NZ_JAICBX010000001.1"/>
</dbReference>
<dbReference type="PROSITE" id="PS01124">
    <property type="entry name" value="HTH_ARAC_FAMILY_2"/>
    <property type="match status" value="1"/>
</dbReference>
<evidence type="ECO:0000256" key="3">
    <source>
        <dbReference type="ARBA" id="ARBA00023163"/>
    </source>
</evidence>
<name>A0AAE3D0L2_9HYPH</name>
<proteinExistence type="predicted"/>
<keyword evidence="1" id="KW-0805">Transcription regulation</keyword>
<keyword evidence="6" id="KW-1185">Reference proteome</keyword>
<dbReference type="GO" id="GO:0005829">
    <property type="term" value="C:cytosol"/>
    <property type="evidence" value="ECO:0007669"/>
    <property type="project" value="TreeGrafter"/>
</dbReference>
<dbReference type="EMBL" id="JAICBX010000001">
    <property type="protein sequence ID" value="MBW8636876.1"/>
    <property type="molecule type" value="Genomic_DNA"/>
</dbReference>
<dbReference type="InterPro" id="IPR018060">
    <property type="entry name" value="HTH_AraC"/>
</dbReference>
<dbReference type="PANTHER" id="PTHR47894">
    <property type="entry name" value="HTH-TYPE TRANSCRIPTIONAL REGULATOR GADX"/>
    <property type="match status" value="1"/>
</dbReference>
<organism evidence="5 6">
    <name type="scientific">Flavimaribacter sediminis</name>
    <dbReference type="NCBI Taxonomy" id="2865987"/>
    <lineage>
        <taxon>Bacteria</taxon>
        <taxon>Pseudomonadati</taxon>
        <taxon>Pseudomonadota</taxon>
        <taxon>Alphaproteobacteria</taxon>
        <taxon>Hyphomicrobiales</taxon>
        <taxon>Rhizobiaceae</taxon>
        <taxon>Flavimaribacter</taxon>
    </lineage>
</organism>
<dbReference type="SMART" id="SM00342">
    <property type="entry name" value="HTH_ARAC"/>
    <property type="match status" value="1"/>
</dbReference>
<accession>A0AAE3D0L2</accession>
<keyword evidence="3" id="KW-0804">Transcription</keyword>
<dbReference type="PANTHER" id="PTHR47894:SF4">
    <property type="entry name" value="HTH-TYPE TRANSCRIPTIONAL REGULATOR GADX"/>
    <property type="match status" value="1"/>
</dbReference>
<gene>
    <name evidence="5" type="ORF">K1W69_06725</name>
</gene>
<evidence type="ECO:0000259" key="4">
    <source>
        <dbReference type="PROSITE" id="PS01124"/>
    </source>
</evidence>
<dbReference type="InterPro" id="IPR032687">
    <property type="entry name" value="AraC-type_N"/>
</dbReference>
<protein>
    <submittedName>
        <fullName evidence="5">AraC family transcriptional regulator</fullName>
    </submittedName>
</protein>
<dbReference type="InterPro" id="IPR009057">
    <property type="entry name" value="Homeodomain-like_sf"/>
</dbReference>
<evidence type="ECO:0000313" key="6">
    <source>
        <dbReference type="Proteomes" id="UP001196509"/>
    </source>
</evidence>
<evidence type="ECO:0000313" key="5">
    <source>
        <dbReference type="EMBL" id="MBW8636876.1"/>
    </source>
</evidence>
<dbReference type="Gene3D" id="1.10.10.60">
    <property type="entry name" value="Homeodomain-like"/>
    <property type="match status" value="1"/>
</dbReference>
<reference evidence="5" key="1">
    <citation type="submission" date="2021-08" db="EMBL/GenBank/DDBJ databases">
        <title>Hoeflea bacterium WL0058 sp. nov., isolated from the sediment.</title>
        <authorList>
            <person name="Wang L."/>
            <person name="Zhang D."/>
        </authorList>
    </citation>
    <scope>NUCLEOTIDE SEQUENCE</scope>
    <source>
        <strain evidence="5">WL0058</strain>
    </source>
</reference>
<evidence type="ECO:0000256" key="1">
    <source>
        <dbReference type="ARBA" id="ARBA00023015"/>
    </source>
</evidence>
<comment type="caution">
    <text evidence="5">The sequence shown here is derived from an EMBL/GenBank/DDBJ whole genome shotgun (WGS) entry which is preliminary data.</text>
</comment>
<sequence length="342" mass="37353">MAASYRQRATILMGLPPLLDELGVPLDRVLDGAGLSAADLSPGTFLPYAQFLALLDRAAELSGCDDLGVRLARRLSLAALGPAGQVMRHAATLGEALNDYVQFQIWNSTGGSAYVYQTPQDVAFGYGIYDPAGYEALQIHDLVLGAGCRLIFLLTDHRVRPLELWLMRPPSADPRPLATFAGCPVYYEREQTCIFLPPEALEFPLKDADSRAHNEALSRLASLTAAGPWGKAAAVRHALRTSITTGRIVMPEISGRLGQHTRSLRRALEKEGTTFAALREEVRYTVARELLSLTPLPMSEIASALGFSGSSTFSHSFRHWSGTTPTNWRRKYTRNCHSAVSV</sequence>
<keyword evidence="2" id="KW-0238">DNA-binding</keyword>
<dbReference type="GO" id="GO:0000976">
    <property type="term" value="F:transcription cis-regulatory region binding"/>
    <property type="evidence" value="ECO:0007669"/>
    <property type="project" value="TreeGrafter"/>
</dbReference>
<feature type="domain" description="HTH araC/xylS-type" evidence="4">
    <location>
        <begin position="233"/>
        <end position="331"/>
    </location>
</feature>
<dbReference type="Proteomes" id="UP001196509">
    <property type="component" value="Unassembled WGS sequence"/>
</dbReference>